<evidence type="ECO:0000313" key="3">
    <source>
        <dbReference type="Proteomes" id="UP000053840"/>
    </source>
</evidence>
<feature type="non-terminal residue" evidence="2">
    <location>
        <position position="1"/>
    </location>
</feature>
<gene>
    <name evidence="2" type="ORF">N333_12272</name>
</gene>
<organism evidence="2 3">
    <name type="scientific">Nestor notabilis</name>
    <name type="common">Kea</name>
    <dbReference type="NCBI Taxonomy" id="176057"/>
    <lineage>
        <taxon>Eukaryota</taxon>
        <taxon>Metazoa</taxon>
        <taxon>Chordata</taxon>
        <taxon>Craniata</taxon>
        <taxon>Vertebrata</taxon>
        <taxon>Euteleostomi</taxon>
        <taxon>Archelosauria</taxon>
        <taxon>Archosauria</taxon>
        <taxon>Dinosauria</taxon>
        <taxon>Saurischia</taxon>
        <taxon>Theropoda</taxon>
        <taxon>Coelurosauria</taxon>
        <taxon>Aves</taxon>
        <taxon>Neognathae</taxon>
        <taxon>Neoaves</taxon>
        <taxon>Telluraves</taxon>
        <taxon>Australaves</taxon>
        <taxon>Psittaciformes</taxon>
        <taxon>Psittacidae</taxon>
        <taxon>Nestor</taxon>
    </lineage>
</organism>
<dbReference type="EMBL" id="KK930438">
    <property type="protein sequence ID" value="KFQ44886.1"/>
    <property type="molecule type" value="Genomic_DNA"/>
</dbReference>
<accession>A0A091RSY6</accession>
<feature type="region of interest" description="Disordered" evidence="1">
    <location>
        <begin position="1"/>
        <end position="46"/>
    </location>
</feature>
<dbReference type="Proteomes" id="UP000053840">
    <property type="component" value="Unassembled WGS sequence"/>
</dbReference>
<protein>
    <submittedName>
        <fullName evidence="2">Uncharacterized protein</fullName>
    </submittedName>
</protein>
<feature type="compositionally biased region" description="Basic and acidic residues" evidence="1">
    <location>
        <begin position="34"/>
        <end position="46"/>
    </location>
</feature>
<dbReference type="AlphaFoldDB" id="A0A091RSY6"/>
<evidence type="ECO:0000256" key="1">
    <source>
        <dbReference type="SAM" id="MobiDB-lite"/>
    </source>
</evidence>
<feature type="non-terminal residue" evidence="2">
    <location>
        <position position="46"/>
    </location>
</feature>
<proteinExistence type="predicted"/>
<sequence>STSKPDSCGEVDNLVSEDVPLPAAPGDGVELPAEETKGFTREKKRY</sequence>
<name>A0A091RSY6_NESNO</name>
<reference evidence="2 3" key="1">
    <citation type="submission" date="2014-04" db="EMBL/GenBank/DDBJ databases">
        <title>Genome evolution of avian class.</title>
        <authorList>
            <person name="Zhang G."/>
            <person name="Li C."/>
        </authorList>
    </citation>
    <scope>NUCLEOTIDE SEQUENCE [LARGE SCALE GENOMIC DNA]</scope>
    <source>
        <strain evidence="2">BGI_N333</strain>
    </source>
</reference>
<keyword evidence="3" id="KW-1185">Reference proteome</keyword>
<evidence type="ECO:0000313" key="2">
    <source>
        <dbReference type="EMBL" id="KFQ44886.1"/>
    </source>
</evidence>